<dbReference type="InterPro" id="IPR007310">
    <property type="entry name" value="Aerobactin_biosyn_IucA/IucC_N"/>
</dbReference>
<dbReference type="GO" id="GO:0019290">
    <property type="term" value="P:siderophore biosynthetic process"/>
    <property type="evidence" value="ECO:0007669"/>
    <property type="project" value="InterPro"/>
</dbReference>
<dbReference type="InterPro" id="IPR022770">
    <property type="entry name" value="IucA/IucC-like_C"/>
</dbReference>
<evidence type="ECO:0000313" key="4">
    <source>
        <dbReference type="Proteomes" id="UP001150942"/>
    </source>
</evidence>
<reference evidence="3" key="1">
    <citation type="submission" date="2022-11" db="EMBL/GenBank/DDBJ databases">
        <authorList>
            <person name="Petersen C."/>
        </authorList>
    </citation>
    <scope>NUCLEOTIDE SEQUENCE</scope>
    <source>
        <strain evidence="3">IBT 20477</strain>
    </source>
</reference>
<dbReference type="SUPFAM" id="SSF56059">
    <property type="entry name" value="Glutathione synthetase ATP-binding domain-like"/>
    <property type="match status" value="1"/>
</dbReference>
<dbReference type="InterPro" id="IPR037455">
    <property type="entry name" value="LucA/IucC-like"/>
</dbReference>
<dbReference type="Pfam" id="PF04183">
    <property type="entry name" value="IucA_IucC"/>
    <property type="match status" value="1"/>
</dbReference>
<reference evidence="3" key="2">
    <citation type="journal article" date="2023" name="IMA Fungus">
        <title>Comparative genomic study of the Penicillium genus elucidates a diverse pangenome and 15 lateral gene transfer events.</title>
        <authorList>
            <person name="Petersen C."/>
            <person name="Sorensen T."/>
            <person name="Nielsen M.R."/>
            <person name="Sondergaard T.E."/>
            <person name="Sorensen J.L."/>
            <person name="Fitzpatrick D.A."/>
            <person name="Frisvad J.C."/>
            <person name="Nielsen K.L."/>
        </authorList>
    </citation>
    <scope>NUCLEOTIDE SEQUENCE</scope>
    <source>
        <strain evidence="3">IBT 20477</strain>
    </source>
</reference>
<accession>A0A9W9T3T2</accession>
<dbReference type="PANTHER" id="PTHR34384:SF5">
    <property type="entry name" value="L-2,3-DIAMINOPROPANOATE--CITRATE LIGASE"/>
    <property type="match status" value="1"/>
</dbReference>
<protein>
    <submittedName>
        <fullName evidence="3">Uncharacterized protein</fullName>
    </submittedName>
</protein>
<evidence type="ECO:0000259" key="1">
    <source>
        <dbReference type="Pfam" id="PF04183"/>
    </source>
</evidence>
<proteinExistence type="predicted"/>
<dbReference type="Gene3D" id="1.10.510.40">
    <property type="match status" value="1"/>
</dbReference>
<gene>
    <name evidence="3" type="ORF">N7449_001984</name>
</gene>
<evidence type="ECO:0000259" key="2">
    <source>
        <dbReference type="Pfam" id="PF06276"/>
    </source>
</evidence>
<organism evidence="3 4">
    <name type="scientific">Penicillium cf. viridicatum</name>
    <dbReference type="NCBI Taxonomy" id="2972119"/>
    <lineage>
        <taxon>Eukaryota</taxon>
        <taxon>Fungi</taxon>
        <taxon>Dikarya</taxon>
        <taxon>Ascomycota</taxon>
        <taxon>Pezizomycotina</taxon>
        <taxon>Eurotiomycetes</taxon>
        <taxon>Eurotiomycetidae</taxon>
        <taxon>Eurotiales</taxon>
        <taxon>Aspergillaceae</taxon>
        <taxon>Penicillium</taxon>
    </lineage>
</organism>
<feature type="domain" description="Aerobactin siderophore biosynthesis IucA/IucC-like C-terminal" evidence="2">
    <location>
        <begin position="340"/>
        <end position="489"/>
    </location>
</feature>
<comment type="caution">
    <text evidence="3">The sequence shown here is derived from an EMBL/GenBank/DDBJ whole genome shotgun (WGS) entry which is preliminary data.</text>
</comment>
<dbReference type="GO" id="GO:0016881">
    <property type="term" value="F:acid-amino acid ligase activity"/>
    <property type="evidence" value="ECO:0007669"/>
    <property type="project" value="UniProtKB-ARBA"/>
</dbReference>
<name>A0A9W9T3T2_9EURO</name>
<feature type="domain" description="Aerobactin siderophore biosynthesis IucA/IucC N-terminal" evidence="1">
    <location>
        <begin position="210"/>
        <end position="315"/>
    </location>
</feature>
<keyword evidence="4" id="KW-1185">Reference proteome</keyword>
<dbReference type="OrthoDB" id="2117718at2759"/>
<sequence length="1009" mass="112737">MTVTTFQPQAMAETTKRLLAQLANEGLVNIHLLPPPPQSQKWSCVLTAKGSHSTRRAKVDLFSFSAPVSSHHWRPNDFKLPVLFDGLDHGVQGNDPGAVFEFFAPGFACDEPTKDEITRELRNCASMSKPVGPEDLPDMLNPGISLVLIPRSSVHMYGPFEELTYSLVKGLGVAPPVSNDLVIIPCLSRQLPAVLNYFPEAENVKSVPGAAKAHAAIRTVSITGYEFDVKFSLACQITSALRVLPRWSAAAAPGTTALMKEILPEDLWLFGEVAAVTGSQEDKSEARHLTCILRENLVPKAQENDEALILVSALMEKPLGSQQTYAEILFDLKTTTEKKKWFMCYIKCLFRLGLDPLLRHGVGCEFHAQNTVARICRKSKAIKGFAIRDLAGVKMHRPTLKKQGFHVDAGLCTDDLNQVWNRVHHALLQNNIGYMLYALGLEGAEDGWAIVRSTLSEVLETDAGPVGKEMYRYFTQETMPFKSFLRMRMGASFKSSMAVVENQIPSVLAKRSPWLLQISLSGTQDPQLPVLPEQVHPLTRIRESKALQERLADYVRPYGALPGATKRLNPHPALLPWQFVKELETFNEALTIALNDIIERWWTDKEADLPTRMPLEAHVEELLQWVDKATTDGTIPCFHDNQGNLRPDILLPVTNRTIPEFRVCEINGRFPISFLHYVATAYEALAGSTWNTPLIEPATKYNVLQESLFDLFDSNGPIHFVKESQTFPSDSPLFGLIEERTGARPRTVGPDDLRLVPSATSKTGFTLCCVWGADPTVKTPPGSLLEVDGEMLEPVHMVGLQLYDFELFSLSPEMVRHIAACCRNDPRSVFLAHDKRMLGIILQELDSLVYTQRVLSRAQAQTLREHIIPTIFPGTAEFRDLLCRTHTNPEIKDQYIIKPARDARGTGILLGRNLSIEKWQSILTSMNTQDIHSLATQYMLQPMLNLRSFEWFWDEERQIRKSRCVGTYYSVNGRFVGLGMWRTGAVSEDVISASTKDATSVLAVVALNS</sequence>
<dbReference type="Proteomes" id="UP001150942">
    <property type="component" value="Unassembled WGS sequence"/>
</dbReference>
<dbReference type="AlphaFoldDB" id="A0A9W9T3T2"/>
<dbReference type="Pfam" id="PF06276">
    <property type="entry name" value="FhuF"/>
    <property type="match status" value="1"/>
</dbReference>
<dbReference type="PANTHER" id="PTHR34384">
    <property type="entry name" value="L-2,3-DIAMINOPROPANOATE--CITRATE LIGASE"/>
    <property type="match status" value="1"/>
</dbReference>
<dbReference type="EMBL" id="JAPQKQ010000002">
    <property type="protein sequence ID" value="KAJ5207605.1"/>
    <property type="molecule type" value="Genomic_DNA"/>
</dbReference>
<evidence type="ECO:0000313" key="3">
    <source>
        <dbReference type="EMBL" id="KAJ5207605.1"/>
    </source>
</evidence>